<feature type="region of interest" description="Disordered" evidence="1">
    <location>
        <begin position="1"/>
        <end position="27"/>
    </location>
</feature>
<evidence type="ECO:0000313" key="3">
    <source>
        <dbReference type="Proteomes" id="UP000219338"/>
    </source>
</evidence>
<proteinExistence type="predicted"/>
<evidence type="ECO:0000256" key="1">
    <source>
        <dbReference type="SAM" id="MobiDB-lite"/>
    </source>
</evidence>
<dbReference type="AlphaFoldDB" id="A0A284SCC1"/>
<dbReference type="Proteomes" id="UP000219338">
    <property type="component" value="Unassembled WGS sequence"/>
</dbReference>
<evidence type="ECO:0000313" key="2">
    <source>
        <dbReference type="EMBL" id="SJL18664.1"/>
    </source>
</evidence>
<dbReference type="STRING" id="47428.A0A284SCC1"/>
<keyword evidence="3" id="KW-1185">Reference proteome</keyword>
<name>A0A284SCC1_ARMOS</name>
<reference evidence="3" key="1">
    <citation type="journal article" date="2017" name="Nat. Ecol. Evol.">
        <title>Genome expansion and lineage-specific genetic innovations in the forest pathogenic fungi Armillaria.</title>
        <authorList>
            <person name="Sipos G."/>
            <person name="Prasanna A.N."/>
            <person name="Walter M.C."/>
            <person name="O'Connor E."/>
            <person name="Balint B."/>
            <person name="Krizsan K."/>
            <person name="Kiss B."/>
            <person name="Hess J."/>
            <person name="Varga T."/>
            <person name="Slot J."/>
            <person name="Riley R."/>
            <person name="Boka B."/>
            <person name="Rigling D."/>
            <person name="Barry K."/>
            <person name="Lee J."/>
            <person name="Mihaltcheva S."/>
            <person name="LaButti K."/>
            <person name="Lipzen A."/>
            <person name="Waldron R."/>
            <person name="Moloney N.M."/>
            <person name="Sperisen C."/>
            <person name="Kredics L."/>
            <person name="Vagvoelgyi C."/>
            <person name="Patrignani A."/>
            <person name="Fitzpatrick D."/>
            <person name="Nagy I."/>
            <person name="Doyle S."/>
            <person name="Anderson J.B."/>
            <person name="Grigoriev I.V."/>
            <person name="Gueldener U."/>
            <person name="Muensterkoetter M."/>
            <person name="Nagy L.G."/>
        </authorList>
    </citation>
    <scope>NUCLEOTIDE SEQUENCE [LARGE SCALE GENOMIC DNA]</scope>
    <source>
        <strain evidence="3">C18/9</strain>
    </source>
</reference>
<protein>
    <submittedName>
        <fullName evidence="2">Uncharacterized protein</fullName>
    </submittedName>
</protein>
<dbReference type="EMBL" id="FUEG01000065">
    <property type="protein sequence ID" value="SJL18664.1"/>
    <property type="molecule type" value="Genomic_DNA"/>
</dbReference>
<feature type="compositionally biased region" description="Basic residues" evidence="1">
    <location>
        <begin position="1"/>
        <end position="10"/>
    </location>
</feature>
<sequence>MAARSPRRACGRTAAGSGTRRQSGGSDLTLTSICTTARPDFVHGFSLPGEAEKAAKIRDSFLADPERPEPESALNSIPKAVLHGARGLAIFQVLKAGIMAHGPHPCALQPGAWAAPTP</sequence>
<accession>A0A284SCC1</accession>
<organism evidence="2 3">
    <name type="scientific">Armillaria ostoyae</name>
    <name type="common">Armillaria root rot fungus</name>
    <dbReference type="NCBI Taxonomy" id="47428"/>
    <lineage>
        <taxon>Eukaryota</taxon>
        <taxon>Fungi</taxon>
        <taxon>Dikarya</taxon>
        <taxon>Basidiomycota</taxon>
        <taxon>Agaricomycotina</taxon>
        <taxon>Agaricomycetes</taxon>
        <taxon>Agaricomycetidae</taxon>
        <taxon>Agaricales</taxon>
        <taxon>Marasmiineae</taxon>
        <taxon>Physalacriaceae</taxon>
        <taxon>Armillaria</taxon>
    </lineage>
</organism>
<dbReference type="OrthoDB" id="443981at2759"/>
<gene>
    <name evidence="2" type="ORF">ARMOST_22261</name>
</gene>